<dbReference type="InterPro" id="IPR032710">
    <property type="entry name" value="NTF2-like_dom_sf"/>
</dbReference>
<evidence type="ECO:0000313" key="3">
    <source>
        <dbReference type="Proteomes" id="UP000196151"/>
    </source>
</evidence>
<reference evidence="1" key="1">
    <citation type="submission" date="2017-05" db="EMBL/GenBank/DDBJ databases">
        <title>The Genome Sequence of Enterococcus sp. 9D6_DIV0238.</title>
        <authorList>
            <consortium name="The Broad Institute Genomics Platform"/>
            <consortium name="The Broad Institute Genomic Center for Infectious Diseases"/>
            <person name="Earl A."/>
            <person name="Manson A."/>
            <person name="Schwartman J."/>
            <person name="Gilmore M."/>
            <person name="Abouelleil A."/>
            <person name="Cao P."/>
            <person name="Chapman S."/>
            <person name="Cusick C."/>
            <person name="Shea T."/>
            <person name="Young S."/>
            <person name="Neafsey D."/>
            <person name="Nusbaum C."/>
            <person name="Birren B."/>
        </authorList>
    </citation>
    <scope>NUCLEOTIDE SEQUENCE [LARGE SCALE GENOMIC DNA]</scope>
    <source>
        <strain evidence="1">9D6_DIV0238</strain>
    </source>
</reference>
<reference evidence="2" key="3">
    <citation type="submission" date="2024-03" db="EMBL/GenBank/DDBJ databases">
        <title>The Genome Sequence of Enterococcus sp. DIV0238c.</title>
        <authorList>
            <consortium name="The Broad Institute Genomics Platform"/>
            <consortium name="The Broad Institute Microbial Omics Core"/>
            <consortium name="The Broad Institute Genomic Center for Infectious Diseases"/>
            <person name="Earl A."/>
            <person name="Manson A."/>
            <person name="Gilmore M."/>
            <person name="Schwartman J."/>
            <person name="Shea T."/>
            <person name="Abouelleil A."/>
            <person name="Cao P."/>
            <person name="Chapman S."/>
            <person name="Cusick C."/>
            <person name="Young S."/>
            <person name="Neafsey D."/>
            <person name="Nusbaum C."/>
            <person name="Birren B."/>
        </authorList>
    </citation>
    <scope>NUCLEOTIDE SEQUENCE</scope>
    <source>
        <strain evidence="2">9D6_DIV0238</strain>
    </source>
</reference>
<protein>
    <recommendedName>
        <fullName evidence="4">SnoaL-like domain-containing protein</fullName>
    </recommendedName>
</protein>
<dbReference type="EMBL" id="CP147246">
    <property type="protein sequence ID" value="WYJ95371.1"/>
    <property type="molecule type" value="Genomic_DNA"/>
</dbReference>
<dbReference type="EMBL" id="NIBQ01000001">
    <property type="protein sequence ID" value="OUZ34851.1"/>
    <property type="molecule type" value="Genomic_DNA"/>
</dbReference>
<reference evidence="2" key="2">
    <citation type="submission" date="2017-05" db="EMBL/GenBank/DDBJ databases">
        <authorList>
            <consortium name="The Broad Institute Genomics Platform"/>
            <consortium name="The Broad Institute Genomic Center for Infectious Diseases"/>
            <person name="Earl A."/>
            <person name="Manson A."/>
            <person name="Schwartman J."/>
            <person name="Gilmore M."/>
            <person name="Abouelleil A."/>
            <person name="Cao P."/>
            <person name="Chapman S."/>
            <person name="Cusick C."/>
            <person name="Shea T."/>
            <person name="Young S."/>
            <person name="Neafsey D."/>
            <person name="Nusbaum C."/>
            <person name="Birren B."/>
        </authorList>
    </citation>
    <scope>NUCLEOTIDE SEQUENCE</scope>
    <source>
        <strain evidence="2">9D6_DIV0238</strain>
    </source>
</reference>
<evidence type="ECO:0008006" key="4">
    <source>
        <dbReference type="Google" id="ProtNLM"/>
    </source>
</evidence>
<gene>
    <name evidence="1" type="ORF">A5889_000326</name>
    <name evidence="2" type="ORF">A5889_002919</name>
</gene>
<accession>A0A200JDB7</accession>
<evidence type="ECO:0000313" key="1">
    <source>
        <dbReference type="EMBL" id="OUZ34851.1"/>
    </source>
</evidence>
<name>A0A200JDB7_9ENTE</name>
<proteinExistence type="predicted"/>
<keyword evidence="3" id="KW-1185">Reference proteome</keyword>
<dbReference type="RefSeq" id="WP_242585506.1">
    <property type="nucleotide sequence ID" value="NZ_CP147246.1"/>
</dbReference>
<evidence type="ECO:0000313" key="2">
    <source>
        <dbReference type="EMBL" id="WYJ95371.1"/>
    </source>
</evidence>
<dbReference type="SUPFAM" id="SSF54427">
    <property type="entry name" value="NTF2-like"/>
    <property type="match status" value="1"/>
</dbReference>
<organism evidence="1">
    <name type="scientific">Candidatus Enterococcus dunnyi</name>
    <dbReference type="NCBI Taxonomy" id="1834192"/>
    <lineage>
        <taxon>Bacteria</taxon>
        <taxon>Bacillati</taxon>
        <taxon>Bacillota</taxon>
        <taxon>Bacilli</taxon>
        <taxon>Lactobacillales</taxon>
        <taxon>Enterococcaceae</taxon>
        <taxon>Enterococcus</taxon>
    </lineage>
</organism>
<dbReference type="Proteomes" id="UP000196151">
    <property type="component" value="Chromosome"/>
</dbReference>
<sequence>MRKTVILNFVDAINNQDIPLIIQMMSENFYFIDTYGDKNDKEQMRAG</sequence>
<dbReference type="AlphaFoldDB" id="A0A200JDB7"/>